<sequence>NVNTGKLVFGHGTFVQVEL</sequence>
<reference evidence="1" key="3">
    <citation type="submission" date="2025-09" db="UniProtKB">
        <authorList>
            <consortium name="Ensembl"/>
        </authorList>
    </citation>
    <scope>IDENTIFICATION</scope>
</reference>
<name>A0A7N4V3L7_SARHA</name>
<keyword evidence="2" id="KW-1185">Reference proteome</keyword>
<dbReference type="Ensembl" id="ENSSHAT00000037055.1">
    <property type="protein sequence ID" value="ENSSHAP00000036810.1"/>
    <property type="gene ID" value="ENSSHAG00000031452.1"/>
</dbReference>
<dbReference type="InParanoid" id="A0A7N4V3L7"/>
<proteinExistence type="predicted"/>
<protein>
    <submittedName>
        <fullName evidence="1">Uncharacterized protein</fullName>
    </submittedName>
</protein>
<dbReference type="Proteomes" id="UP000007648">
    <property type="component" value="Unassembled WGS sequence"/>
</dbReference>
<accession>A0A7N4V3L7</accession>
<reference evidence="1 2" key="1">
    <citation type="journal article" date="2011" name="Proc. Natl. Acad. Sci. U.S.A.">
        <title>Genetic diversity and population structure of the endangered marsupial Sarcophilus harrisii (Tasmanian devil).</title>
        <authorList>
            <person name="Miller W."/>
            <person name="Hayes V.M."/>
            <person name="Ratan A."/>
            <person name="Petersen D.C."/>
            <person name="Wittekindt N.E."/>
            <person name="Miller J."/>
            <person name="Walenz B."/>
            <person name="Knight J."/>
            <person name="Qi J."/>
            <person name="Zhao F."/>
            <person name="Wang Q."/>
            <person name="Bedoya-Reina O.C."/>
            <person name="Katiyar N."/>
            <person name="Tomsho L.P."/>
            <person name="Kasson L.M."/>
            <person name="Hardie R.A."/>
            <person name="Woodbridge P."/>
            <person name="Tindall E.A."/>
            <person name="Bertelsen M.F."/>
            <person name="Dixon D."/>
            <person name="Pyecroft S."/>
            <person name="Helgen K.M."/>
            <person name="Lesk A.M."/>
            <person name="Pringle T.H."/>
            <person name="Patterson N."/>
            <person name="Zhang Y."/>
            <person name="Kreiss A."/>
            <person name="Woods G.M."/>
            <person name="Jones M.E."/>
            <person name="Schuster S.C."/>
        </authorList>
    </citation>
    <scope>NUCLEOTIDE SEQUENCE [LARGE SCALE GENOMIC DNA]</scope>
</reference>
<evidence type="ECO:0000313" key="1">
    <source>
        <dbReference type="Ensembl" id="ENSSHAP00000036810.1"/>
    </source>
</evidence>
<organism evidence="1 2">
    <name type="scientific">Sarcophilus harrisii</name>
    <name type="common">Tasmanian devil</name>
    <name type="synonym">Sarcophilus laniarius</name>
    <dbReference type="NCBI Taxonomy" id="9305"/>
    <lineage>
        <taxon>Eukaryota</taxon>
        <taxon>Metazoa</taxon>
        <taxon>Chordata</taxon>
        <taxon>Craniata</taxon>
        <taxon>Vertebrata</taxon>
        <taxon>Euteleostomi</taxon>
        <taxon>Mammalia</taxon>
        <taxon>Metatheria</taxon>
        <taxon>Dasyuromorphia</taxon>
        <taxon>Dasyuridae</taxon>
        <taxon>Sarcophilus</taxon>
    </lineage>
</organism>
<reference evidence="1" key="2">
    <citation type="submission" date="2025-08" db="UniProtKB">
        <authorList>
            <consortium name="Ensembl"/>
        </authorList>
    </citation>
    <scope>IDENTIFICATION</scope>
</reference>
<dbReference type="AlphaFoldDB" id="A0A7N4V3L7"/>
<evidence type="ECO:0000313" key="2">
    <source>
        <dbReference type="Proteomes" id="UP000007648"/>
    </source>
</evidence>